<name>A0A146F2Z7_ASPKA</name>
<protein>
    <submittedName>
        <fullName evidence="1">C6 zinc finger domain protein</fullName>
    </submittedName>
</protein>
<evidence type="ECO:0000313" key="2">
    <source>
        <dbReference type="Proteomes" id="UP000075230"/>
    </source>
</evidence>
<evidence type="ECO:0000313" key="1">
    <source>
        <dbReference type="EMBL" id="GAT20517.1"/>
    </source>
</evidence>
<gene>
    <name evidence="1" type="ORF">RIB2604_00702020</name>
</gene>
<reference evidence="1 2" key="1">
    <citation type="journal article" date="2016" name="DNA Res.">
        <title>Genome sequence of Aspergillus luchuensis NBRC 4314.</title>
        <authorList>
            <person name="Yamada O."/>
            <person name="Machida M."/>
            <person name="Hosoyama A."/>
            <person name="Goto M."/>
            <person name="Takahashi T."/>
            <person name="Futagami T."/>
            <person name="Yamagata Y."/>
            <person name="Takeuchi M."/>
            <person name="Kobayashi T."/>
            <person name="Koike H."/>
            <person name="Abe K."/>
            <person name="Asai K."/>
            <person name="Arita M."/>
            <person name="Fujita N."/>
            <person name="Fukuda K."/>
            <person name="Higa K."/>
            <person name="Horikawa H."/>
            <person name="Ishikawa T."/>
            <person name="Jinno K."/>
            <person name="Kato Y."/>
            <person name="Kirimura K."/>
            <person name="Mizutani O."/>
            <person name="Nakasone K."/>
            <person name="Sano M."/>
            <person name="Shiraishi Y."/>
            <person name="Tsukahara M."/>
            <person name="Gomi K."/>
        </authorList>
    </citation>
    <scope>NUCLEOTIDE SEQUENCE [LARGE SCALE GENOMIC DNA]</scope>
    <source>
        <strain evidence="1 2">RIB 2604</strain>
    </source>
</reference>
<dbReference type="EMBL" id="BCWF01000007">
    <property type="protein sequence ID" value="GAT20517.1"/>
    <property type="molecule type" value="Genomic_DNA"/>
</dbReference>
<organism evidence="1 2">
    <name type="scientific">Aspergillus kawachii</name>
    <name type="common">White koji mold</name>
    <name type="synonym">Aspergillus awamori var. kawachi</name>
    <dbReference type="NCBI Taxonomy" id="1069201"/>
    <lineage>
        <taxon>Eukaryota</taxon>
        <taxon>Fungi</taxon>
        <taxon>Dikarya</taxon>
        <taxon>Ascomycota</taxon>
        <taxon>Pezizomycotina</taxon>
        <taxon>Eurotiomycetes</taxon>
        <taxon>Eurotiomycetidae</taxon>
        <taxon>Eurotiales</taxon>
        <taxon>Aspergillaceae</taxon>
        <taxon>Aspergillus</taxon>
        <taxon>Aspergillus subgen. Circumdati</taxon>
    </lineage>
</organism>
<dbReference type="Proteomes" id="UP000075230">
    <property type="component" value="Unassembled WGS sequence"/>
</dbReference>
<reference evidence="2" key="2">
    <citation type="submission" date="2016-02" db="EMBL/GenBank/DDBJ databases">
        <title>Genome sequencing of Aspergillus luchuensis NBRC 4314.</title>
        <authorList>
            <person name="Yamada O."/>
        </authorList>
    </citation>
    <scope>NUCLEOTIDE SEQUENCE [LARGE SCALE GENOMIC DNA]</scope>
    <source>
        <strain evidence="2">RIB 2604</strain>
    </source>
</reference>
<dbReference type="AlphaFoldDB" id="A0A146F2Z7"/>
<comment type="caution">
    <text evidence="1">The sequence shown here is derived from an EMBL/GenBank/DDBJ whole genome shotgun (WGS) entry which is preliminary data.</text>
</comment>
<accession>A0A146F2Z7</accession>
<proteinExistence type="predicted"/>
<sequence length="60" mass="6530">MAGIDMGLAKWVMDIIPDQVRGFGISSKEKIDRDRPFLSTAAALSNATPKANDYDVIECS</sequence>